<dbReference type="EMBL" id="NCEQ01000001">
    <property type="protein sequence ID" value="OYX59034.1"/>
    <property type="molecule type" value="Genomic_DNA"/>
</dbReference>
<comment type="caution">
    <text evidence="1">The sequence shown here is derived from an EMBL/GenBank/DDBJ whole genome shotgun (WGS) entry which is preliminary data.</text>
</comment>
<protein>
    <submittedName>
        <fullName evidence="1">DUF1289 domain-containing protein</fullName>
    </submittedName>
</protein>
<proteinExistence type="predicted"/>
<dbReference type="PANTHER" id="PTHR35175">
    <property type="entry name" value="DUF1289 DOMAIN-CONTAINING PROTEIN"/>
    <property type="match status" value="1"/>
</dbReference>
<dbReference type="InterPro" id="IPR010710">
    <property type="entry name" value="DUF1289"/>
</dbReference>
<gene>
    <name evidence="1" type="ORF">B7Y86_00985</name>
</gene>
<accession>A0A258HQZ3</accession>
<dbReference type="Pfam" id="PF06945">
    <property type="entry name" value="DUF1289"/>
    <property type="match status" value="1"/>
</dbReference>
<evidence type="ECO:0000313" key="1">
    <source>
        <dbReference type="EMBL" id="OYX59034.1"/>
    </source>
</evidence>
<name>A0A258HQZ3_9CAUL</name>
<dbReference type="PANTHER" id="PTHR35175:SF2">
    <property type="entry name" value="DUF1289 DOMAIN-CONTAINING PROTEIN"/>
    <property type="match status" value="1"/>
</dbReference>
<sequence length="71" mass="7607">MSSNTAPQPHSIATPCVQLCIVDGPTGLCLGCYRTLAEIGGWSQLTDNQRTEIIAELPAREARIDPAKLGR</sequence>
<dbReference type="AlphaFoldDB" id="A0A258HQZ3"/>
<reference evidence="1 2" key="1">
    <citation type="submission" date="2017-03" db="EMBL/GenBank/DDBJ databases">
        <title>Lifting the veil on microbial sulfur biogeochemistry in mining wastewaters.</title>
        <authorList>
            <person name="Kantor R.S."/>
            <person name="Colenbrander Nelson T."/>
            <person name="Marshall S."/>
            <person name="Bennett D."/>
            <person name="Apte S."/>
            <person name="Camacho D."/>
            <person name="Thomas B.C."/>
            <person name="Warren L.A."/>
            <person name="Banfield J.F."/>
        </authorList>
    </citation>
    <scope>NUCLEOTIDE SEQUENCE [LARGE SCALE GENOMIC DNA]</scope>
    <source>
        <strain evidence="1">32-68-21</strain>
    </source>
</reference>
<dbReference type="Proteomes" id="UP000216147">
    <property type="component" value="Unassembled WGS sequence"/>
</dbReference>
<evidence type="ECO:0000313" key="2">
    <source>
        <dbReference type="Proteomes" id="UP000216147"/>
    </source>
</evidence>
<organism evidence="1 2">
    <name type="scientific">Brevundimonas subvibrioides</name>
    <dbReference type="NCBI Taxonomy" id="74313"/>
    <lineage>
        <taxon>Bacteria</taxon>
        <taxon>Pseudomonadati</taxon>
        <taxon>Pseudomonadota</taxon>
        <taxon>Alphaproteobacteria</taxon>
        <taxon>Caulobacterales</taxon>
        <taxon>Caulobacteraceae</taxon>
        <taxon>Brevundimonas</taxon>
    </lineage>
</organism>